<evidence type="ECO:0000256" key="10">
    <source>
        <dbReference type="ARBA" id="ARBA00023157"/>
    </source>
</evidence>
<organism evidence="16">
    <name type="scientific">Salix viminalis</name>
    <name type="common">Common osier</name>
    <name type="synonym">Basket willow</name>
    <dbReference type="NCBI Taxonomy" id="40686"/>
    <lineage>
        <taxon>Eukaryota</taxon>
        <taxon>Viridiplantae</taxon>
        <taxon>Streptophyta</taxon>
        <taxon>Embryophyta</taxon>
        <taxon>Tracheophyta</taxon>
        <taxon>Spermatophyta</taxon>
        <taxon>Magnoliopsida</taxon>
        <taxon>eudicotyledons</taxon>
        <taxon>Gunneridae</taxon>
        <taxon>Pentapetalae</taxon>
        <taxon>rosids</taxon>
        <taxon>fabids</taxon>
        <taxon>Malpighiales</taxon>
        <taxon>Salicaceae</taxon>
        <taxon>Saliceae</taxon>
        <taxon>Salix</taxon>
    </lineage>
</organism>
<dbReference type="FunFam" id="1.20.120.310:FF:000002">
    <property type="entry name" value="Sulfhydryl oxidase"/>
    <property type="match status" value="1"/>
</dbReference>
<keyword evidence="10" id="KW-1015">Disulfide bond</keyword>
<dbReference type="Pfam" id="PF04777">
    <property type="entry name" value="Evr1_Alr"/>
    <property type="match status" value="1"/>
</dbReference>
<gene>
    <name evidence="16" type="ORF">SVIM_LOCUS176847</name>
</gene>
<reference evidence="16" key="1">
    <citation type="submission" date="2019-03" db="EMBL/GenBank/DDBJ databases">
        <authorList>
            <person name="Mank J."/>
            <person name="Almeida P."/>
        </authorList>
    </citation>
    <scope>NUCLEOTIDE SEQUENCE</scope>
    <source>
        <strain evidence="16">78183</strain>
    </source>
</reference>
<evidence type="ECO:0000256" key="13">
    <source>
        <dbReference type="RuleBase" id="RU371123"/>
    </source>
</evidence>
<keyword evidence="5" id="KW-0812">Transmembrane</keyword>
<keyword evidence="8 13" id="KW-0560">Oxidoreductase</keyword>
<keyword evidence="6 13" id="KW-0274">FAD</keyword>
<feature type="compositionally biased region" description="Polar residues" evidence="14">
    <location>
        <begin position="256"/>
        <end position="268"/>
    </location>
</feature>
<dbReference type="Pfam" id="PF04117">
    <property type="entry name" value="Mpv17_PMP22"/>
    <property type="match status" value="1"/>
</dbReference>
<dbReference type="EC" id="1.8.3.2" evidence="13"/>
<comment type="catalytic activity">
    <reaction evidence="11">
        <text>2 R'C(R)SH + O2 = R'C(R)S-S(R)CR' + H2O2</text>
        <dbReference type="Rhea" id="RHEA:17357"/>
        <dbReference type="ChEBI" id="CHEBI:15379"/>
        <dbReference type="ChEBI" id="CHEBI:16240"/>
        <dbReference type="ChEBI" id="CHEBI:16520"/>
        <dbReference type="ChEBI" id="CHEBI:17412"/>
        <dbReference type="EC" id="1.8.3.2"/>
    </reaction>
    <physiologicalReaction direction="left-to-right" evidence="11">
        <dbReference type="Rhea" id="RHEA:17358"/>
    </physiologicalReaction>
</comment>
<dbReference type="GO" id="GO:0050660">
    <property type="term" value="F:flavin adenine dinucleotide binding"/>
    <property type="evidence" value="ECO:0007669"/>
    <property type="project" value="TreeGrafter"/>
</dbReference>
<evidence type="ECO:0000256" key="6">
    <source>
        <dbReference type="ARBA" id="ARBA00022827"/>
    </source>
</evidence>
<feature type="domain" description="ERV/ALR sulfhydryl oxidase" evidence="15">
    <location>
        <begin position="306"/>
        <end position="412"/>
    </location>
</feature>
<dbReference type="InterPro" id="IPR017905">
    <property type="entry name" value="ERV/ALR_sulphydryl_oxidase"/>
</dbReference>
<feature type="region of interest" description="Disordered" evidence="14">
    <location>
        <begin position="256"/>
        <end position="306"/>
    </location>
</feature>
<evidence type="ECO:0000256" key="14">
    <source>
        <dbReference type="SAM" id="MobiDB-lite"/>
    </source>
</evidence>
<dbReference type="PANTHER" id="PTHR12645">
    <property type="entry name" value="ALR/ERV"/>
    <property type="match status" value="1"/>
</dbReference>
<keyword evidence="9" id="KW-0472">Membrane</keyword>
<evidence type="ECO:0000256" key="9">
    <source>
        <dbReference type="ARBA" id="ARBA00023136"/>
    </source>
</evidence>
<evidence type="ECO:0000313" key="16">
    <source>
        <dbReference type="EMBL" id="VFU35554.1"/>
    </source>
</evidence>
<name>A0A6N2L3S0_SALVM</name>
<protein>
    <recommendedName>
        <fullName evidence="13">Sulfhydryl oxidase</fullName>
        <ecNumber evidence="13">1.8.3.2</ecNumber>
    </recommendedName>
</protein>
<feature type="compositionally biased region" description="Low complexity" evidence="14">
    <location>
        <begin position="269"/>
        <end position="281"/>
    </location>
</feature>
<dbReference type="AlphaFoldDB" id="A0A6N2L3S0"/>
<dbReference type="Gene3D" id="1.20.120.310">
    <property type="entry name" value="ERV/ALR sulfhydryl oxidase domain"/>
    <property type="match status" value="1"/>
</dbReference>
<evidence type="ECO:0000256" key="4">
    <source>
        <dbReference type="ARBA" id="ARBA00022630"/>
    </source>
</evidence>
<evidence type="ECO:0000256" key="5">
    <source>
        <dbReference type="ARBA" id="ARBA00022692"/>
    </source>
</evidence>
<evidence type="ECO:0000256" key="11">
    <source>
        <dbReference type="ARBA" id="ARBA00052964"/>
    </source>
</evidence>
<dbReference type="SUPFAM" id="SSF69000">
    <property type="entry name" value="FAD-dependent thiol oxidase"/>
    <property type="match status" value="1"/>
</dbReference>
<dbReference type="InterPro" id="IPR007248">
    <property type="entry name" value="Mpv17_PMP22"/>
</dbReference>
<dbReference type="PROSITE" id="PS51324">
    <property type="entry name" value="ERV_ALR"/>
    <property type="match status" value="1"/>
</dbReference>
<dbReference type="PANTHER" id="PTHR12645:SF0">
    <property type="entry name" value="FAD-LINKED SULFHYDRYL OXIDASE ALR"/>
    <property type="match status" value="1"/>
</dbReference>
<evidence type="ECO:0000256" key="2">
    <source>
        <dbReference type="ARBA" id="ARBA00004141"/>
    </source>
</evidence>
<comment type="subcellular location">
    <subcellularLocation>
        <location evidence="2">Membrane</location>
        <topology evidence="2">Multi-pass membrane protein</topology>
    </subcellularLocation>
</comment>
<evidence type="ECO:0000256" key="3">
    <source>
        <dbReference type="ARBA" id="ARBA00006824"/>
    </source>
</evidence>
<keyword evidence="4 13" id="KW-0285">Flavoprotein</keyword>
<dbReference type="InterPro" id="IPR036774">
    <property type="entry name" value="ERV/ALR_sulphydryl_oxid_sf"/>
</dbReference>
<dbReference type="InterPro" id="IPR039799">
    <property type="entry name" value="ALR/ERV"/>
</dbReference>
<accession>A0A6N2L3S0</accession>
<evidence type="ECO:0000256" key="12">
    <source>
        <dbReference type="ARBA" id="ARBA00054445"/>
    </source>
</evidence>
<comment type="similarity">
    <text evidence="3">Belongs to the peroxisomal membrane protein PXMP2/4 family.</text>
</comment>
<dbReference type="GO" id="GO:0016971">
    <property type="term" value="F:flavin-dependent sulfhydryl oxidase activity"/>
    <property type="evidence" value="ECO:0007669"/>
    <property type="project" value="InterPro"/>
</dbReference>
<keyword evidence="7" id="KW-1133">Transmembrane helix</keyword>
<evidence type="ECO:0000256" key="1">
    <source>
        <dbReference type="ARBA" id="ARBA00001974"/>
    </source>
</evidence>
<dbReference type="GO" id="GO:0016020">
    <property type="term" value="C:membrane"/>
    <property type="evidence" value="ECO:0007669"/>
    <property type="project" value="UniProtKB-SubCell"/>
</dbReference>
<evidence type="ECO:0000259" key="15">
    <source>
        <dbReference type="PROSITE" id="PS51324"/>
    </source>
</evidence>
<dbReference type="EMBL" id="CAADRP010001112">
    <property type="protein sequence ID" value="VFU35554.1"/>
    <property type="molecule type" value="Genomic_DNA"/>
</dbReference>
<comment type="cofactor">
    <cofactor evidence="1 13">
        <name>FAD</name>
        <dbReference type="ChEBI" id="CHEBI:57692"/>
    </cofactor>
</comment>
<sequence>MSGSFMRNSTIPRLLRTHTITDPAATKITTTVHSIPRKQQKTRTYFDFSSIFKRSREYNNELSPSSLLNPSFSSKAGTSAFSKLGFVGWYLGMVKSRPVLTKSATSSLIYTAADLSSQTMSLSSSEPYDLVRTSRMAGYGLLIVGPSLHFWFNFMSKLLPKRDLITTFKKIIMGQTIYGPIMTVVFFSSNASLQGENRAEIIARLKRDLLPTFLNGVMYWPVCDFVTFKFIPVHLQHLFQNVSNCIQTHLANFTGQPQKPSSSTSKNTLFSLSPSSSHLSSKIYPANRDTSSVQPKDVLNKGKSAAPLTKEELGRATWTFLHTLAAQYPEHPTRQQKKDVKELDCFGIQMAILSRMYPCQECADHFKEVIKVNPVQAGSHAEFSQWMCHVHNVVNRSLGKLVFPCERVDARWGKLECEQRECDLQGTTNFD</sequence>
<proteinExistence type="inferred from homology"/>
<dbReference type="GO" id="GO:0005739">
    <property type="term" value="C:mitochondrion"/>
    <property type="evidence" value="ECO:0007669"/>
    <property type="project" value="TreeGrafter"/>
</dbReference>
<comment type="function">
    <text evidence="12">FAD-dependent sulfhydryl oxidase that catalyzes disulfide bond formation. Oxidizes thioredoxin in vitro. Required for the import and folding of small cysteine-containing proteins in the mitochondrial intermembrane space, and can act independently of the oxidoreductase MIA40. Can oxidize the cytochrome c oxidase assembly protein COX19, a typical substrate of MIA40.</text>
</comment>
<evidence type="ECO:0000256" key="8">
    <source>
        <dbReference type="ARBA" id="ARBA00023002"/>
    </source>
</evidence>
<evidence type="ECO:0000256" key="7">
    <source>
        <dbReference type="ARBA" id="ARBA00022989"/>
    </source>
</evidence>